<feature type="region of interest" description="Disordered" evidence="1">
    <location>
        <begin position="344"/>
        <end position="396"/>
    </location>
</feature>
<keyword evidence="5" id="KW-1185">Reference proteome</keyword>
<dbReference type="EMBL" id="BMFY01000003">
    <property type="protein sequence ID" value="GGA08833.1"/>
    <property type="molecule type" value="Genomic_DNA"/>
</dbReference>
<dbReference type="AlphaFoldDB" id="A0A8J2TWP1"/>
<reference evidence="4" key="1">
    <citation type="journal article" date="2014" name="Int. J. Syst. Evol. Microbiol.">
        <title>Complete genome sequence of Corynebacterium casei LMG S-19264T (=DSM 44701T), isolated from a smear-ripened cheese.</title>
        <authorList>
            <consortium name="US DOE Joint Genome Institute (JGI-PGF)"/>
            <person name="Walter F."/>
            <person name="Albersmeier A."/>
            <person name="Kalinowski J."/>
            <person name="Ruckert C."/>
        </authorList>
    </citation>
    <scope>NUCLEOTIDE SEQUENCE</scope>
    <source>
        <strain evidence="4">CGMCC 1.12785</strain>
    </source>
</reference>
<evidence type="ECO:0000313" key="5">
    <source>
        <dbReference type="Proteomes" id="UP000616114"/>
    </source>
</evidence>
<protein>
    <recommendedName>
        <fullName evidence="6">LPXTG-motif cell wall-anchored protein</fullName>
    </recommendedName>
</protein>
<keyword evidence="2" id="KW-0472">Membrane</keyword>
<dbReference type="NCBIfam" id="TIGR01167">
    <property type="entry name" value="LPXTG_anchor"/>
    <property type="match status" value="1"/>
</dbReference>
<keyword evidence="2" id="KW-0812">Transmembrane</keyword>
<evidence type="ECO:0000256" key="1">
    <source>
        <dbReference type="SAM" id="MobiDB-lite"/>
    </source>
</evidence>
<feature type="compositionally biased region" description="Gly residues" evidence="1">
    <location>
        <begin position="351"/>
        <end position="376"/>
    </location>
</feature>
<accession>A0A8J2TWP1</accession>
<comment type="caution">
    <text evidence="4">The sequence shown here is derived from an EMBL/GenBank/DDBJ whole genome shotgun (WGS) entry which is preliminary data.</text>
</comment>
<feature type="compositionally biased region" description="Low complexity" evidence="1">
    <location>
        <begin position="377"/>
        <end position="396"/>
    </location>
</feature>
<evidence type="ECO:0000313" key="4">
    <source>
        <dbReference type="EMBL" id="GGA08833.1"/>
    </source>
</evidence>
<evidence type="ECO:0000256" key="2">
    <source>
        <dbReference type="SAM" id="Phobius"/>
    </source>
</evidence>
<keyword evidence="3" id="KW-0732">Signal</keyword>
<organism evidence="4 5">
    <name type="scientific">Sediminivirga luteola</name>
    <dbReference type="NCBI Taxonomy" id="1774748"/>
    <lineage>
        <taxon>Bacteria</taxon>
        <taxon>Bacillati</taxon>
        <taxon>Actinomycetota</taxon>
        <taxon>Actinomycetes</taxon>
        <taxon>Micrococcales</taxon>
        <taxon>Brevibacteriaceae</taxon>
        <taxon>Sediminivirga</taxon>
    </lineage>
</organism>
<proteinExistence type="predicted"/>
<name>A0A8J2TWP1_9MICO</name>
<evidence type="ECO:0008006" key="6">
    <source>
        <dbReference type="Google" id="ProtNLM"/>
    </source>
</evidence>
<gene>
    <name evidence="4" type="ORF">GCM10011333_09760</name>
</gene>
<keyword evidence="2" id="KW-1133">Transmembrane helix</keyword>
<reference evidence="4" key="2">
    <citation type="submission" date="2020-09" db="EMBL/GenBank/DDBJ databases">
        <authorList>
            <person name="Sun Q."/>
            <person name="Zhou Y."/>
        </authorList>
    </citation>
    <scope>NUCLEOTIDE SEQUENCE</scope>
    <source>
        <strain evidence="4">CGMCC 1.12785</strain>
    </source>
</reference>
<feature type="signal peptide" evidence="3">
    <location>
        <begin position="1"/>
        <end position="27"/>
    </location>
</feature>
<feature type="chain" id="PRO_5038381184" description="LPXTG-motif cell wall-anchored protein" evidence="3">
    <location>
        <begin position="28"/>
        <end position="429"/>
    </location>
</feature>
<feature type="transmembrane region" description="Helical" evidence="2">
    <location>
        <begin position="402"/>
        <end position="420"/>
    </location>
</feature>
<dbReference type="RefSeq" id="WP_188549803.1">
    <property type="nucleotide sequence ID" value="NZ_BMFY01000003.1"/>
</dbReference>
<dbReference type="Proteomes" id="UP000616114">
    <property type="component" value="Unassembled WGS sequence"/>
</dbReference>
<sequence>MKSIRRTLGPVAAGLTALVITGFPGTAAVAGTSDPAEIVWGEPPQNMEVTPALSAVSVIPDADGFQLRFDYGQSDIPGMPGVHAWGQVALGVYPGTPEEFPFGSDVVTEHEYGVIDDPFLLEYPDAPWEGQAGTIDRHIQVDRSTPVTVMLFTAQACDCAFNPIFTAGVSLPALDSGQPAAPALEASPAGVYPGETVTAHGTGFPDGDWVISVEVAGEVFEPLPPHRVGEPVELDAEGGFEVRFLVPAGAAPGTYPEAVRAVSGAGEQLTAGLEILAPVAVRPAAPVQDGNVVTIPRAEGVEYREAGGGVLLPGDISLQRDLRVVAVPGRGFVFEPGSETEWLFSYQPGSEGTGDPGTGSEGTGDPGTGTGDGSGSTGAAADGSRPGAGTLPATGAGTQSTMGAALGGALVLAGLALVLLSSRRLRRVL</sequence>
<evidence type="ECO:0000256" key="3">
    <source>
        <dbReference type="SAM" id="SignalP"/>
    </source>
</evidence>